<dbReference type="RefSeq" id="YP_010669578.1">
    <property type="nucleotide sequence ID" value="NC_070961.1"/>
</dbReference>
<evidence type="ECO:0000313" key="3">
    <source>
        <dbReference type="Proteomes" id="UP000663288"/>
    </source>
</evidence>
<evidence type="ECO:0000256" key="1">
    <source>
        <dbReference type="SAM" id="MobiDB-lite"/>
    </source>
</evidence>
<feature type="compositionally biased region" description="Low complexity" evidence="1">
    <location>
        <begin position="648"/>
        <end position="666"/>
    </location>
</feature>
<sequence length="810" mass="84677">MSKILANQIANYLDNAPIEVKEGVNIPAGKPLQVGGSSGTTGQVLTTDGSAISWQDAPYFSGAYADLTGKPTIPAAQVNSDWNAVGGVAQILNKPVVPPTPSVTIAPSPSGGGSLVYNGTNGEFTFTQPDLSPYLTTETDPVFLASDAAAVTAAKISNWDTSYSWGNHAAQGYITPTGINVSQLSASGGGSLVYDNVNGTLTYRPPDLSGYLTAEADTLATVTARGAVTTADVTVNDMVVNGNLTVIGTTTSNNQSTLNVAATEIVINDGQTGAPTLNGSLKIDRGDGTDTAIRWNEGTDTWEFTNNGTNYNPIPTNTNQLTNGAGFLTSYTETDPVFSGSPAGGITNTNITNWNTAYGWGNHATAGYLTAEADTLATITARGATTTQNVEVGALTVNGNLTVTGTTTTINTVNVRVSDNEITLNNDVTGTPTENAGIEVERGLSTNVRIRWDETSDRWTFTNNGTNYYNFPINISDLPNDSGYISSYTETDPIFSASAASGITTQNLTNWNSAYNWGNHATAGYLTDIAGESVSSLTDVNVTGASNNQLLRYNSSTSDWENWTPNYLTSYTETDPVFVASPSYGITNTNIGNWNTAFSWGNHAAAGYLTGITSESIGDLSDVNTSTTPTNGDALVWNGTNWAPAAVTSSGGGATVTTDDAAPTSPSDGDLWWKSDEGRLKVYYQDADSSQWVDASPPLAVTNPNIPVAVGCITLNGTSPTWSGTSGYSVSGSQPGGAGTDYVITLTFPSAYSARTDYIVQATYDSTNYVSGNGASIGVARGTASVVFTPRRWDENPLSLGEIMVTITNF</sequence>
<dbReference type="EMBL" id="MW117966">
    <property type="protein sequence ID" value="QPB08162.1"/>
    <property type="molecule type" value="Genomic_DNA"/>
</dbReference>
<dbReference type="KEGG" id="vg:77945761"/>
<name>A0A873WGU2_9CAUD</name>
<reference evidence="2" key="1">
    <citation type="submission" date="2020-10" db="EMBL/GenBank/DDBJ databases">
        <title>The Isolation and Genome Sequence of a Novel Cyanophage S-H9-1 from the Yellow Sea, China.</title>
        <authorList>
            <person name="Jiang T."/>
        </authorList>
    </citation>
    <scope>NUCLEOTIDE SEQUENCE</scope>
</reference>
<dbReference type="Proteomes" id="UP000663288">
    <property type="component" value="Segment"/>
</dbReference>
<organism evidence="2 3">
    <name type="scientific">Synechococcus phage S-H9-1</name>
    <dbReference type="NCBI Taxonomy" id="2783674"/>
    <lineage>
        <taxon>Viruses</taxon>
        <taxon>Duplodnaviria</taxon>
        <taxon>Heunggongvirae</taxon>
        <taxon>Uroviricota</taxon>
        <taxon>Caudoviricetes</taxon>
        <taxon>Pantevenvirales</taxon>
        <taxon>Kyanoviridae</taxon>
        <taxon>Scyllavirus</taxon>
        <taxon>Scyllavirus aitchnine</taxon>
    </lineage>
</organism>
<dbReference type="GeneID" id="77945761"/>
<accession>A0A873WGU2</accession>
<keyword evidence="3" id="KW-1185">Reference proteome</keyword>
<proteinExistence type="predicted"/>
<protein>
    <submittedName>
        <fullName evidence="2">Tail fiber-like protein</fullName>
    </submittedName>
</protein>
<feature type="region of interest" description="Disordered" evidence="1">
    <location>
        <begin position="648"/>
        <end position="669"/>
    </location>
</feature>
<evidence type="ECO:0000313" key="2">
    <source>
        <dbReference type="EMBL" id="QPB08162.1"/>
    </source>
</evidence>